<evidence type="ECO:0000313" key="2">
    <source>
        <dbReference type="Proteomes" id="UP000325760"/>
    </source>
</evidence>
<evidence type="ECO:0000313" key="1">
    <source>
        <dbReference type="EMBL" id="QFG10134.1"/>
    </source>
</evidence>
<proteinExistence type="predicted"/>
<organism evidence="1 2">
    <name type="scientific">Mycobacterium phage Lemuria</name>
    <dbReference type="NCBI Taxonomy" id="2599868"/>
    <lineage>
        <taxon>Viruses</taxon>
        <taxon>Duplodnaviria</taxon>
        <taxon>Heunggongvirae</taxon>
        <taxon>Uroviricota</taxon>
        <taxon>Caudoviricetes</taxon>
        <taxon>Gclasvirinae</taxon>
        <taxon>Jolieduovirus</taxon>
        <taxon>Jolieduovirus lemuria</taxon>
    </lineage>
</organism>
<sequence length="152" mass="17190">MTWLHAPDCPAGRRGICNCRPSDDDEHQDDANTTSGWSAECTDCPYTIEPMYGARCFPRTESGDRDDVADWVRRHVERFPGHRPLIAQFTRWVVHVSQVNPTVFETLFGRLPDDGDRDPVAELLDAVQRVKNIVWQNFGIEPGIPTRAIEAG</sequence>
<name>A0A5J6TJA0_9CAUD</name>
<dbReference type="KEGG" id="vg:63926216"/>
<gene>
    <name evidence="1" type="primary">54</name>
    <name evidence="1" type="ORF">PBI_LEMURIA_54</name>
</gene>
<dbReference type="RefSeq" id="YP_010051724.1">
    <property type="nucleotide sequence ID" value="NC_054446.1"/>
</dbReference>
<reference evidence="1 2" key="1">
    <citation type="submission" date="2019-07" db="EMBL/GenBank/DDBJ databases">
        <authorList>
            <person name="Divens A.M."/>
            <person name="Garlena R.A."/>
            <person name="Russell D.A."/>
            <person name="Pope W.H."/>
            <person name="Jacobs-Sera D."/>
            <person name="Hatfull G.F."/>
        </authorList>
    </citation>
    <scope>NUCLEOTIDE SEQUENCE [LARGE SCALE GENOMIC DNA]</scope>
</reference>
<dbReference type="Proteomes" id="UP000325760">
    <property type="component" value="Segment"/>
</dbReference>
<dbReference type="GeneID" id="63926216"/>
<keyword evidence="2" id="KW-1185">Reference proteome</keyword>
<accession>A0A5J6TJA0</accession>
<protein>
    <submittedName>
        <fullName evidence="1">Uncharacterized protein</fullName>
    </submittedName>
</protein>
<dbReference type="EMBL" id="MN234185">
    <property type="protein sequence ID" value="QFG10134.1"/>
    <property type="molecule type" value="Genomic_DNA"/>
</dbReference>